<evidence type="ECO:0000313" key="3">
    <source>
        <dbReference type="Proteomes" id="UP000224854"/>
    </source>
</evidence>
<evidence type="ECO:0000313" key="2">
    <source>
        <dbReference type="EMBL" id="PHH72049.1"/>
    </source>
</evidence>
<dbReference type="AlphaFoldDB" id="A0A2C5XGZ2"/>
<organism evidence="2 3">
    <name type="scientific">Ophiocordyceps australis</name>
    <dbReference type="NCBI Taxonomy" id="1399860"/>
    <lineage>
        <taxon>Eukaryota</taxon>
        <taxon>Fungi</taxon>
        <taxon>Dikarya</taxon>
        <taxon>Ascomycota</taxon>
        <taxon>Pezizomycotina</taxon>
        <taxon>Sordariomycetes</taxon>
        <taxon>Hypocreomycetidae</taxon>
        <taxon>Hypocreales</taxon>
        <taxon>Ophiocordycipitaceae</taxon>
        <taxon>Ophiocordyceps</taxon>
    </lineage>
</organism>
<evidence type="ECO:0008006" key="4">
    <source>
        <dbReference type="Google" id="ProtNLM"/>
    </source>
</evidence>
<proteinExistence type="predicted"/>
<feature type="chain" id="PRO_5012044539" description="Ecp2 effector protein domain-containing protein" evidence="1">
    <location>
        <begin position="18"/>
        <end position="163"/>
    </location>
</feature>
<evidence type="ECO:0000256" key="1">
    <source>
        <dbReference type="SAM" id="SignalP"/>
    </source>
</evidence>
<keyword evidence="3" id="KW-1185">Reference proteome</keyword>
<dbReference type="OrthoDB" id="3689965at2759"/>
<sequence>MHALYLIWAAALSTVSAGCYSPEPASQICYHAPNATPQNIQMADLEAAARNLRNYQKAQLRHNKSPFWKMQASDADDCAEWRAMERNTVWVLVKHVGEGNAAVTFEDIANTLVGGAQSLTSCGTDGGQMGVRTDDGSALYQLPEFRDGGYTNRGLLVKVVHKP</sequence>
<gene>
    <name evidence="2" type="ORF">CDD82_6194</name>
</gene>
<name>A0A2C5XGZ2_9HYPO</name>
<reference evidence="2 3" key="1">
    <citation type="submission" date="2017-06" db="EMBL/GenBank/DDBJ databases">
        <title>Ant-infecting Ophiocordyceps genomes reveal a high diversity of potential behavioral manipulation genes and a possible major role for enterotoxins.</title>
        <authorList>
            <person name="De Bekker C."/>
            <person name="Evans H.C."/>
            <person name="Brachmann A."/>
            <person name="Hughes D.P."/>
        </authorList>
    </citation>
    <scope>NUCLEOTIDE SEQUENCE [LARGE SCALE GENOMIC DNA]</scope>
    <source>
        <strain evidence="2 3">1348a</strain>
    </source>
</reference>
<accession>A0A2C5XGZ2</accession>
<keyword evidence="1" id="KW-0732">Signal</keyword>
<feature type="signal peptide" evidence="1">
    <location>
        <begin position="1"/>
        <end position="17"/>
    </location>
</feature>
<dbReference type="EMBL" id="NJEU01000618">
    <property type="protein sequence ID" value="PHH72049.1"/>
    <property type="molecule type" value="Genomic_DNA"/>
</dbReference>
<dbReference type="Proteomes" id="UP000224854">
    <property type="component" value="Unassembled WGS sequence"/>
</dbReference>
<protein>
    <recommendedName>
        <fullName evidence="4">Ecp2 effector protein domain-containing protein</fullName>
    </recommendedName>
</protein>
<comment type="caution">
    <text evidence="2">The sequence shown here is derived from an EMBL/GenBank/DDBJ whole genome shotgun (WGS) entry which is preliminary data.</text>
</comment>